<reference evidence="1 2" key="1">
    <citation type="journal article" date="2022" name="DNA Res.">
        <title>Chromosomal-level genome assembly of the orchid tree Bauhinia variegata (Leguminosae; Cercidoideae) supports the allotetraploid origin hypothesis of Bauhinia.</title>
        <authorList>
            <person name="Zhong Y."/>
            <person name="Chen Y."/>
            <person name="Zheng D."/>
            <person name="Pang J."/>
            <person name="Liu Y."/>
            <person name="Luo S."/>
            <person name="Meng S."/>
            <person name="Qian L."/>
            <person name="Wei D."/>
            <person name="Dai S."/>
            <person name="Zhou R."/>
        </authorList>
    </citation>
    <scope>NUCLEOTIDE SEQUENCE [LARGE SCALE GENOMIC DNA]</scope>
    <source>
        <strain evidence="1">BV-YZ2020</strain>
    </source>
</reference>
<proteinExistence type="predicted"/>
<protein>
    <submittedName>
        <fullName evidence="1">Uncharacterized protein</fullName>
    </submittedName>
</protein>
<evidence type="ECO:0000313" key="2">
    <source>
        <dbReference type="Proteomes" id="UP000828941"/>
    </source>
</evidence>
<accession>A0ACB9KIM0</accession>
<comment type="caution">
    <text evidence="1">The sequence shown here is derived from an EMBL/GenBank/DDBJ whole genome shotgun (WGS) entry which is preliminary data.</text>
</comment>
<evidence type="ECO:0000313" key="1">
    <source>
        <dbReference type="EMBL" id="KAI4296989.1"/>
    </source>
</evidence>
<name>A0ACB9KIM0_BAUVA</name>
<sequence>MQFIMGRSILWVFLSLVLCLQSSSSVGETMTKGSSISMEKLDDIMLSPNGLFFAGFYAVGENAYCFSIWFIEPIGQNATIVWMANRDQPINGKRSTLTLLDTGNLVLMDAGQSNIWDTKTSSISSLNLLLYDTRNLVLHDINVSSRGESNHSSGFYQLFFDNDNVLRLLYDGPDVSSAYWLDPWLLSWDAQRTTYNSTRVAVLDALGQFNTSDNFNFTTSDYRAKIQRRLTLDHDGNLRVYSWRNGGDKWYVSWQVKSRPCKIHGVCGANSLCTFNHISGGKCSCPPGYEMNLDGDWSYECKPKFDFACQKTKSCFLRISNVELYGYDYASYGNYTYKQCESLCFQLCDCKGFQYSYNKDTGLFTCYPKLKLLNGYCVSYFAADLYVRLHASSLFTYEESFKEYENLACPKNLGIVEIERAYQKDHESGTLKFMLWFACGIGGLEIVCIFLVWCFLIRTRKESGVDNEGYGIVILEMITGKSATVDVQVIDVVDMQQQRLVTWVRDKQNKGSPTWVEEIVDPAIEGDYDLNEIEVLARVALQCVEEEKGKRSTMSQVVEMLQSISLRKED</sequence>
<organism evidence="1 2">
    <name type="scientific">Bauhinia variegata</name>
    <name type="common">Purple orchid tree</name>
    <name type="synonym">Phanera variegata</name>
    <dbReference type="NCBI Taxonomy" id="167791"/>
    <lineage>
        <taxon>Eukaryota</taxon>
        <taxon>Viridiplantae</taxon>
        <taxon>Streptophyta</taxon>
        <taxon>Embryophyta</taxon>
        <taxon>Tracheophyta</taxon>
        <taxon>Spermatophyta</taxon>
        <taxon>Magnoliopsida</taxon>
        <taxon>eudicotyledons</taxon>
        <taxon>Gunneridae</taxon>
        <taxon>Pentapetalae</taxon>
        <taxon>rosids</taxon>
        <taxon>fabids</taxon>
        <taxon>Fabales</taxon>
        <taxon>Fabaceae</taxon>
        <taxon>Cercidoideae</taxon>
        <taxon>Cercideae</taxon>
        <taxon>Bauhiniinae</taxon>
        <taxon>Bauhinia</taxon>
    </lineage>
</organism>
<dbReference type="EMBL" id="CM039439">
    <property type="protein sequence ID" value="KAI4296989.1"/>
    <property type="molecule type" value="Genomic_DNA"/>
</dbReference>
<dbReference type="Proteomes" id="UP000828941">
    <property type="component" value="Chromosome 14"/>
</dbReference>
<gene>
    <name evidence="1" type="ORF">L6164_036902</name>
</gene>
<keyword evidence="2" id="KW-1185">Reference proteome</keyword>